<comment type="similarity">
    <text evidence="2">Belongs to the glycosyl hydrolase 65 family.</text>
</comment>
<keyword evidence="8" id="KW-1185">Reference proteome</keyword>
<organism evidence="7 8">
    <name type="scientific">Macrophomina phaseolina</name>
    <dbReference type="NCBI Taxonomy" id="35725"/>
    <lineage>
        <taxon>Eukaryota</taxon>
        <taxon>Fungi</taxon>
        <taxon>Dikarya</taxon>
        <taxon>Ascomycota</taxon>
        <taxon>Pezizomycotina</taxon>
        <taxon>Dothideomycetes</taxon>
        <taxon>Dothideomycetes incertae sedis</taxon>
        <taxon>Botryosphaeriales</taxon>
        <taxon>Botryosphaeriaceae</taxon>
        <taxon>Macrophomina</taxon>
    </lineage>
</organism>
<dbReference type="Pfam" id="PF03632">
    <property type="entry name" value="Glyco_hydro_65m"/>
    <property type="match status" value="1"/>
</dbReference>
<dbReference type="Gene3D" id="2.70.98.40">
    <property type="entry name" value="Glycoside hydrolase, family 65, N-terminal domain"/>
    <property type="match status" value="1"/>
</dbReference>
<dbReference type="Pfam" id="PF03636">
    <property type="entry name" value="Glyco_hydro_65N"/>
    <property type="match status" value="1"/>
</dbReference>
<comment type="catalytic activity">
    <reaction evidence="1">
        <text>alpha,alpha-trehalose + H2O = alpha-D-glucose + beta-D-glucose</text>
        <dbReference type="Rhea" id="RHEA:32675"/>
        <dbReference type="ChEBI" id="CHEBI:15377"/>
        <dbReference type="ChEBI" id="CHEBI:15903"/>
        <dbReference type="ChEBI" id="CHEBI:16551"/>
        <dbReference type="ChEBI" id="CHEBI:17925"/>
        <dbReference type="EC" id="3.2.1.28"/>
    </reaction>
</comment>
<dbReference type="InterPro" id="IPR008928">
    <property type="entry name" value="6-hairpin_glycosidase_sf"/>
</dbReference>
<reference evidence="7 8" key="1">
    <citation type="journal article" date="2021" name="Nat. Commun.">
        <title>Genetic determinants of endophytism in the Arabidopsis root mycobiome.</title>
        <authorList>
            <person name="Mesny F."/>
            <person name="Miyauchi S."/>
            <person name="Thiergart T."/>
            <person name="Pickel B."/>
            <person name="Atanasova L."/>
            <person name="Karlsson M."/>
            <person name="Huettel B."/>
            <person name="Barry K.W."/>
            <person name="Haridas S."/>
            <person name="Chen C."/>
            <person name="Bauer D."/>
            <person name="Andreopoulos W."/>
            <person name="Pangilinan J."/>
            <person name="LaButti K."/>
            <person name="Riley R."/>
            <person name="Lipzen A."/>
            <person name="Clum A."/>
            <person name="Drula E."/>
            <person name="Henrissat B."/>
            <person name="Kohler A."/>
            <person name="Grigoriev I.V."/>
            <person name="Martin F.M."/>
            <person name="Hacquard S."/>
        </authorList>
    </citation>
    <scope>NUCLEOTIDE SEQUENCE [LARGE SCALE GENOMIC DNA]</scope>
    <source>
        <strain evidence="7 8">MPI-SDFR-AT-0080</strain>
    </source>
</reference>
<dbReference type="SUPFAM" id="SSF48208">
    <property type="entry name" value="Six-hairpin glycosidases"/>
    <property type="match status" value="1"/>
</dbReference>
<dbReference type="EMBL" id="JAGTJR010000021">
    <property type="protein sequence ID" value="KAH7044041.1"/>
    <property type="molecule type" value="Genomic_DNA"/>
</dbReference>
<evidence type="ECO:0000256" key="2">
    <source>
        <dbReference type="ARBA" id="ARBA00006768"/>
    </source>
</evidence>
<protein>
    <recommendedName>
        <fullName evidence="3">alpha,alpha-trehalase</fullName>
        <ecNumber evidence="3">3.2.1.28</ecNumber>
    </recommendedName>
</protein>
<name>A0ABQ8G440_9PEZI</name>
<dbReference type="PANTHER" id="PTHR11051:SF8">
    <property type="entry name" value="PROTEIN-GLUCOSYLGALACTOSYLHYDROXYLYSINE GLUCOSIDASE"/>
    <property type="match status" value="1"/>
</dbReference>
<keyword evidence="4" id="KW-0732">Signal</keyword>
<feature type="chain" id="PRO_5045357646" description="alpha,alpha-trehalase" evidence="4">
    <location>
        <begin position="18"/>
        <end position="990"/>
    </location>
</feature>
<evidence type="ECO:0000256" key="1">
    <source>
        <dbReference type="ARBA" id="ARBA00001576"/>
    </source>
</evidence>
<comment type="caution">
    <text evidence="7">The sequence shown here is derived from an EMBL/GenBank/DDBJ whole genome shotgun (WGS) entry which is preliminary data.</text>
</comment>
<dbReference type="InterPro" id="IPR005195">
    <property type="entry name" value="Glyco_hydro_65_M"/>
</dbReference>
<dbReference type="InterPro" id="IPR037018">
    <property type="entry name" value="GH65_N"/>
</dbReference>
<evidence type="ECO:0000256" key="4">
    <source>
        <dbReference type="SAM" id="SignalP"/>
    </source>
</evidence>
<evidence type="ECO:0000256" key="3">
    <source>
        <dbReference type="ARBA" id="ARBA00012757"/>
    </source>
</evidence>
<dbReference type="Proteomes" id="UP000774617">
    <property type="component" value="Unassembled WGS sequence"/>
</dbReference>
<dbReference type="Gene3D" id="2.60.420.10">
    <property type="entry name" value="Maltose phosphorylase, domain 3"/>
    <property type="match status" value="1"/>
</dbReference>
<dbReference type="GO" id="GO:0016787">
    <property type="term" value="F:hydrolase activity"/>
    <property type="evidence" value="ECO:0007669"/>
    <property type="project" value="UniProtKB-KW"/>
</dbReference>
<dbReference type="SUPFAM" id="SSF74650">
    <property type="entry name" value="Galactose mutarotase-like"/>
    <property type="match status" value="1"/>
</dbReference>
<dbReference type="EC" id="3.2.1.28" evidence="3"/>
<dbReference type="InterPro" id="IPR011013">
    <property type="entry name" value="Gal_mutarotase_sf_dom"/>
</dbReference>
<sequence>MKLQLLQWLALASASHAAGRFDLPADFVAWDDSTYTLTSTEPFPGSYQAWVPQSNGYVGLGQASLGPFYEASVHNDTEGWMLFSPRQTFATVTGFWDAETSGDSVISGIPHFTDLLIEACGSVLNGSVDATQLSNFTSSLSFIKGLATWSYNWSPASCVDNITLSIAYESFLSLDARQAAAVKLSITSSSAIDVSINDVLDGRSANRTTLAEKMAFPGSSSIMTSVHPTGLKNVTAYVYSTVTGVGNDQAIESVAAHNDTTATISQRYKLTLIPDHPSTVHKYIGIASTDHFTNASGVARNASIIASKSGWDALLSAHSARVAALMAPPYVADFRSPDGKLSSDPTIQALQITARASAYYLYTSLLPEGEIPEGARGAINTNSLAVGGLTSEAYGGKIFWDADLFMAPPIQASQPRLARQFSTYRVQRAKQASENTVRHGMSAGAMLYPWTSGRNGECYNITGPCVMYEYHLNADIALSLVMARNTSGDLDWFNEEATGVIDGVARGLAETLTWYPENGTWGIEVMTDADEYYMFVSDGAFTDSAISVALEIASNLRRELGKPLERNWISITENMQIPTSETGVVLEFRNMWNDLVSKQADVILMDYPFDYRRNFTTEKRRVAMDYYAVRQDPNGPAMTYALYAISANSLSEGGCGFWTFLKKSFEPYIRAPWYQFSEQQLDDPAANGGTNPAFPFLTGHGGFLQIMTAGFLGIRVTDTNLVMDPSLPPQLSDFRAPVQFYNGAVIACTMNATHTTITRLDAAQHPGLVADQYGSSPMPITIGRAATTGTTIHLSVNETAVVPNRAYHSNVTVLRNILQCASVTSPSAYLHGQFPVGAVDGYSGTAWQPSTANTSAAIAVDTSATPPVLLSHVHLDFGLRLAKRVRVSFYNSTQGGAPAFEAEAAVEITAPWKGAAAPVVPYEGNLTTIALPAGVWSGAYAKLEIEGCWVEDGAGATVAEFAAVAAAAGAGISNKSAAAVAARELWHTEL</sequence>
<evidence type="ECO:0000313" key="8">
    <source>
        <dbReference type="Proteomes" id="UP000774617"/>
    </source>
</evidence>
<feature type="signal peptide" evidence="4">
    <location>
        <begin position="1"/>
        <end position="17"/>
    </location>
</feature>
<accession>A0ABQ8G440</accession>
<evidence type="ECO:0000313" key="7">
    <source>
        <dbReference type="EMBL" id="KAH7044041.1"/>
    </source>
</evidence>
<dbReference type="Gene3D" id="1.50.10.10">
    <property type="match status" value="1"/>
</dbReference>
<proteinExistence type="inferred from homology"/>
<keyword evidence="7" id="KW-0378">Hydrolase</keyword>
<dbReference type="InterPro" id="IPR005196">
    <property type="entry name" value="Glyco_hydro_65_N"/>
</dbReference>
<dbReference type="PANTHER" id="PTHR11051">
    <property type="entry name" value="GLYCOSYL HYDROLASE-RELATED"/>
    <property type="match status" value="1"/>
</dbReference>
<evidence type="ECO:0000259" key="6">
    <source>
        <dbReference type="Pfam" id="PF03636"/>
    </source>
</evidence>
<feature type="domain" description="Glycoside hydrolase family 65 central catalytic" evidence="5">
    <location>
        <begin position="384"/>
        <end position="588"/>
    </location>
</feature>
<feature type="domain" description="Glycoside hydrolase family 65 N-terminal" evidence="6">
    <location>
        <begin position="46"/>
        <end position="289"/>
    </location>
</feature>
<gene>
    <name evidence="7" type="ORF">B0J12DRAFT_628799</name>
</gene>
<evidence type="ECO:0000259" key="5">
    <source>
        <dbReference type="Pfam" id="PF03632"/>
    </source>
</evidence>
<dbReference type="InterPro" id="IPR012341">
    <property type="entry name" value="6hp_glycosidase-like_sf"/>
</dbReference>